<dbReference type="RefSeq" id="WP_215615382.1">
    <property type="nucleotide sequence ID" value="NZ_CP076135.1"/>
</dbReference>
<evidence type="ECO:0000313" key="2">
    <source>
        <dbReference type="EMBL" id="QWG19883.1"/>
    </source>
</evidence>
<sequence>MTSMAAGFGVNTYSYIFSGSAADAVARLADQGYGGVELMFFPGHLWPAELDAASLRNLRNLCEARLRLVSVNMPNVDMNIAAAAEEMRAHTLGLLVQFVRCAGELGAGGIIIGPGKPNPLFPMPRDRMVSHFYRALDRLAPLAREVGTKLLIENMPFAFLPDAESLMNIVDGYGDDSIRAIYDVANAHFIGESPVEGLQRVCDRVSLVHFSDTTRQSYKHDPLGCGDVPLTGIADVMKEIGCTELPMLEVISHTPDADIADSCRRLRQAGFGANA</sequence>
<dbReference type="InterPro" id="IPR050312">
    <property type="entry name" value="IolE/XylAMocC-like"/>
</dbReference>
<keyword evidence="2" id="KW-0413">Isomerase</keyword>
<dbReference type="Gene3D" id="3.20.20.150">
    <property type="entry name" value="Divalent-metal-dependent TIM barrel enzymes"/>
    <property type="match status" value="1"/>
</dbReference>
<evidence type="ECO:0000313" key="3">
    <source>
        <dbReference type="Proteomes" id="UP000680805"/>
    </source>
</evidence>
<evidence type="ECO:0000259" key="1">
    <source>
        <dbReference type="Pfam" id="PF01261"/>
    </source>
</evidence>
<dbReference type="SUPFAM" id="SSF51658">
    <property type="entry name" value="Xylose isomerase-like"/>
    <property type="match status" value="1"/>
</dbReference>
<dbReference type="PANTHER" id="PTHR12110">
    <property type="entry name" value="HYDROXYPYRUVATE ISOMERASE"/>
    <property type="match status" value="1"/>
</dbReference>
<dbReference type="KEGG" id="bsei:KMZ68_08700"/>
<dbReference type="InterPro" id="IPR013022">
    <property type="entry name" value="Xyl_isomerase-like_TIM-brl"/>
</dbReference>
<feature type="domain" description="Xylose isomerase-like TIM barrel" evidence="1">
    <location>
        <begin position="26"/>
        <end position="268"/>
    </location>
</feature>
<organism evidence="2 3">
    <name type="scientific">Bradyrhizobium sediminis</name>
    <dbReference type="NCBI Taxonomy" id="2840469"/>
    <lineage>
        <taxon>Bacteria</taxon>
        <taxon>Pseudomonadati</taxon>
        <taxon>Pseudomonadota</taxon>
        <taxon>Alphaproteobacteria</taxon>
        <taxon>Hyphomicrobiales</taxon>
        <taxon>Nitrobacteraceae</taxon>
        <taxon>Bradyrhizobium</taxon>
    </lineage>
</organism>
<reference evidence="2" key="1">
    <citation type="submission" date="2021-06" db="EMBL/GenBank/DDBJ databases">
        <title>Bradyrhizobium sp. S2-11-2 Genome sequencing.</title>
        <authorList>
            <person name="Jin L."/>
        </authorList>
    </citation>
    <scope>NUCLEOTIDE SEQUENCE</scope>
    <source>
        <strain evidence="2">S2-11-2</strain>
    </source>
</reference>
<dbReference type="GO" id="GO:0016853">
    <property type="term" value="F:isomerase activity"/>
    <property type="evidence" value="ECO:0007669"/>
    <property type="project" value="UniProtKB-KW"/>
</dbReference>
<dbReference type="Pfam" id="PF01261">
    <property type="entry name" value="AP_endonuc_2"/>
    <property type="match status" value="1"/>
</dbReference>
<dbReference type="EMBL" id="CP076135">
    <property type="protein sequence ID" value="QWG19883.1"/>
    <property type="molecule type" value="Genomic_DNA"/>
</dbReference>
<protein>
    <submittedName>
        <fullName evidence="2">Sugar phosphate isomerase/epimerase</fullName>
    </submittedName>
</protein>
<name>A0A975NR86_9BRAD</name>
<dbReference type="InterPro" id="IPR036237">
    <property type="entry name" value="Xyl_isomerase-like_sf"/>
</dbReference>
<gene>
    <name evidence="2" type="ORF">KMZ68_08700</name>
</gene>
<accession>A0A975NR86</accession>
<dbReference type="PANTHER" id="PTHR12110:SF53">
    <property type="entry name" value="BLR5974 PROTEIN"/>
    <property type="match status" value="1"/>
</dbReference>
<dbReference type="AlphaFoldDB" id="A0A975NR86"/>
<proteinExistence type="predicted"/>
<dbReference type="Proteomes" id="UP000680805">
    <property type="component" value="Chromosome"/>
</dbReference>